<comment type="cofactor">
    <cofactor evidence="2">
        <name>Mg(2+)</name>
        <dbReference type="ChEBI" id="CHEBI:18420"/>
    </cofactor>
</comment>
<organism evidence="13 14">
    <name type="scientific">Fluviispira sanaruensis</name>
    <dbReference type="NCBI Taxonomy" id="2493639"/>
    <lineage>
        <taxon>Bacteria</taxon>
        <taxon>Pseudomonadati</taxon>
        <taxon>Bdellovibrionota</taxon>
        <taxon>Oligoflexia</taxon>
        <taxon>Silvanigrellales</taxon>
        <taxon>Silvanigrellaceae</taxon>
        <taxon>Fluviispira</taxon>
    </lineage>
</organism>
<dbReference type="GO" id="GO:0046872">
    <property type="term" value="F:metal ion binding"/>
    <property type="evidence" value="ECO:0007669"/>
    <property type="project" value="InterPro"/>
</dbReference>
<evidence type="ECO:0000256" key="11">
    <source>
        <dbReference type="HAMAP-Rule" id="MF_00137"/>
    </source>
</evidence>
<protein>
    <recommendedName>
        <fullName evidence="11">Phosphoribosylaminoimidazole-succinocarboxamide synthase</fullName>
        <ecNumber evidence="11">6.3.2.6</ecNumber>
    </recommendedName>
    <alternativeName>
        <fullName evidence="11">SAICAR synthetase</fullName>
    </alternativeName>
</protein>
<dbReference type="GO" id="GO:0006189">
    <property type="term" value="P:'de novo' IMP biosynthetic process"/>
    <property type="evidence" value="ECO:0007669"/>
    <property type="project" value="UniProtKB-UniRule"/>
</dbReference>
<evidence type="ECO:0000256" key="1">
    <source>
        <dbReference type="ARBA" id="ARBA00001936"/>
    </source>
</evidence>
<comment type="similarity">
    <text evidence="11">Belongs to the SAICAR synthetase family.</text>
</comment>
<dbReference type="CDD" id="cd01414">
    <property type="entry name" value="SAICAR_synt_Sc"/>
    <property type="match status" value="1"/>
</dbReference>
<dbReference type="Gene3D" id="3.90.600.10">
    <property type="entry name" value="Phosphoribosylglycinamide synthetase, C-terminal domain"/>
    <property type="match status" value="1"/>
</dbReference>
<dbReference type="InterPro" id="IPR011761">
    <property type="entry name" value="ATP-grasp"/>
</dbReference>
<gene>
    <name evidence="11" type="primary">purC</name>
    <name evidence="13" type="ORF">JCM31447_320100</name>
</gene>
<dbReference type="PROSITE" id="PS00184">
    <property type="entry name" value="GARS"/>
    <property type="match status" value="1"/>
</dbReference>
<accession>A0A4P2VJL7</accession>
<dbReference type="InterPro" id="IPR028923">
    <property type="entry name" value="SAICAR_synt/ADE2_N"/>
</dbReference>
<comment type="similarity">
    <text evidence="9">Belongs to the GARS family.</text>
</comment>
<comment type="pathway">
    <text evidence="3 11">Purine metabolism; IMP biosynthesis via de novo pathway; 5-amino-1-(5-phospho-D-ribosyl)imidazole-4-carboxamide from 5-amino-1-(5-phospho-D-ribosyl)imidazole-4-carboxylate: step 1/2.</text>
</comment>
<dbReference type="SUPFAM" id="SSF56104">
    <property type="entry name" value="SAICAR synthase-like"/>
    <property type="match status" value="1"/>
</dbReference>
<evidence type="ECO:0000256" key="2">
    <source>
        <dbReference type="ARBA" id="ARBA00001946"/>
    </source>
</evidence>
<dbReference type="KEGG" id="sbf:JCM31447_320100"/>
<dbReference type="Proteomes" id="UP000291236">
    <property type="component" value="Chromosome"/>
</dbReference>
<name>A0A4P2VJL7_FLUSA</name>
<evidence type="ECO:0000256" key="5">
    <source>
        <dbReference type="ARBA" id="ARBA00022598"/>
    </source>
</evidence>
<dbReference type="InterPro" id="IPR037123">
    <property type="entry name" value="PRibGlycinamide_synth_C_sf"/>
</dbReference>
<dbReference type="GO" id="GO:0004637">
    <property type="term" value="F:phosphoribosylamine-glycine ligase activity"/>
    <property type="evidence" value="ECO:0007669"/>
    <property type="project" value="InterPro"/>
</dbReference>
<evidence type="ECO:0000256" key="7">
    <source>
        <dbReference type="ARBA" id="ARBA00022755"/>
    </source>
</evidence>
<dbReference type="EC" id="6.3.2.6" evidence="11"/>
<keyword evidence="5 11" id="KW-0436">Ligase</keyword>
<evidence type="ECO:0000313" key="13">
    <source>
        <dbReference type="EMBL" id="BBH52718.1"/>
    </source>
</evidence>
<evidence type="ECO:0000256" key="6">
    <source>
        <dbReference type="ARBA" id="ARBA00022741"/>
    </source>
</evidence>
<dbReference type="UniPathway" id="UPA00074">
    <property type="reaction ID" value="UER00125"/>
</dbReference>
<dbReference type="Pfam" id="PF01071">
    <property type="entry name" value="GARS_A"/>
    <property type="match status" value="1"/>
</dbReference>
<evidence type="ECO:0000256" key="4">
    <source>
        <dbReference type="ARBA" id="ARBA00005174"/>
    </source>
</evidence>
<comment type="catalytic activity">
    <reaction evidence="10 11">
        <text>5-amino-1-(5-phospho-D-ribosyl)imidazole-4-carboxylate + L-aspartate + ATP = (2S)-2-[5-amino-1-(5-phospho-beta-D-ribosyl)imidazole-4-carboxamido]succinate + ADP + phosphate + 2 H(+)</text>
        <dbReference type="Rhea" id="RHEA:22628"/>
        <dbReference type="ChEBI" id="CHEBI:15378"/>
        <dbReference type="ChEBI" id="CHEBI:29991"/>
        <dbReference type="ChEBI" id="CHEBI:30616"/>
        <dbReference type="ChEBI" id="CHEBI:43474"/>
        <dbReference type="ChEBI" id="CHEBI:58443"/>
        <dbReference type="ChEBI" id="CHEBI:77657"/>
        <dbReference type="ChEBI" id="CHEBI:456216"/>
        <dbReference type="EC" id="6.3.2.6"/>
    </reaction>
</comment>
<dbReference type="InterPro" id="IPR016185">
    <property type="entry name" value="PreATP-grasp_dom_sf"/>
</dbReference>
<dbReference type="Pfam" id="PF02844">
    <property type="entry name" value="GARS_N"/>
    <property type="match status" value="1"/>
</dbReference>
<comment type="pathway">
    <text evidence="4">Purine metabolism; IMP biosynthesis via de novo pathway; N(1)-(5-phospho-D-ribosyl)glycinamide from 5-phospho-alpha-D-ribose 1-diphosphate: step 2/2.</text>
</comment>
<proteinExistence type="inferred from homology"/>
<dbReference type="InterPro" id="IPR011054">
    <property type="entry name" value="Rudment_hybrid_motif"/>
</dbReference>
<reference evidence="13 14" key="1">
    <citation type="submission" date="2018-12" db="EMBL/GenBank/DDBJ databases">
        <title>Rubrispira sanarue gen. nov., sp., nov., a member of the order Silvanigrellales, isolated from a brackish lake in Hamamatsu Japan.</title>
        <authorList>
            <person name="Maejima Y."/>
            <person name="Iino T."/>
            <person name="Muraguchi Y."/>
            <person name="Fukuda K."/>
            <person name="Nojiri H."/>
            <person name="Ohkuma M."/>
            <person name="Moriuchi R."/>
            <person name="Dohra H."/>
            <person name="Kimbara K."/>
            <person name="Shintani M."/>
        </authorList>
    </citation>
    <scope>NUCLEOTIDE SEQUENCE [LARGE SCALE GENOMIC DNA]</scope>
    <source>
        <strain evidence="13 14">RF1110005</strain>
    </source>
</reference>
<keyword evidence="6 11" id="KW-0547">Nucleotide-binding</keyword>
<dbReference type="OrthoDB" id="5289455at2"/>
<dbReference type="SMART" id="SM01209">
    <property type="entry name" value="GARS_A"/>
    <property type="match status" value="1"/>
</dbReference>
<dbReference type="Gene3D" id="3.30.1490.20">
    <property type="entry name" value="ATP-grasp fold, A domain"/>
    <property type="match status" value="1"/>
</dbReference>
<feature type="domain" description="ATP-grasp" evidence="12">
    <location>
        <begin position="422"/>
        <end position="650"/>
    </location>
</feature>
<sequence>MTSIQNIYIGKVRNSAVLDNNSRIVQTSNRISAFDFIFPFEIEKKAEILQALSVYYFQKTAHIIENNLIGCLNETHTLVKETKVFPIEIIVRGYLTGSIWRLYESKGVEGVYAEYAVTLPHGMQQNAKFSKPIITPTTKADGGHDLPISCARAREIIGKDNWDFVENKALELFEFGSLEAQKRNLVLVDTKYEMGIFENKIILVDEVHTPDSSRYWLLNEASSKNPKQLSKEFLREELIKFLGKPEEIKGNPANHPVFQDTNVTEKIANNISERYQEMFRIFVGDISPYEISKPNLIPWPISPNIFASAIKLSLMPENVLIIGNGGRDYSLFSAFAKLPEVKNVFCASGKRKWEHPKYRLCPFSNVDDIARYASDNQIGLVVAGPELPIAQGIQSACAKYNIPVLAPSLACAALESSKIICKEIIQAAGIKTAAAQIVTWNDLKNLLHNYLEINDTTQFNLPCVLKYDGLAAGKGVFVLFTKEDVHNALVAIDQNLPDWEKLSAQVKTDTYSKQKKSPCFLIEETLKGEEISAIALCNGNEFRLLPMARDYKRRNDGQTGANTGGMGSVSPVCLSEKIMGQIKTTFEKTLNELSKRNTPYRGFLFAGFMVDEKQEAWLLEYNCRLGDPETQVLLPGLQRDFYTELFNTAKGNSFSLSNKSGDEFNHDKLKRIFLVAASPEYPEKSAPRRELINNNLQQSSCEFIPTAIEPDSTTIGGRAFGLLASSSSFTQAQKNIYCAIENYYLKNSDESLSKPHFRTDIGKEFCETSQEQTQLKETL</sequence>
<dbReference type="InterPro" id="IPR000115">
    <property type="entry name" value="PRibGlycinamide_synth"/>
</dbReference>
<dbReference type="AlphaFoldDB" id="A0A4P2VJL7"/>
<dbReference type="InterPro" id="IPR013815">
    <property type="entry name" value="ATP_grasp_subdomain_1"/>
</dbReference>
<dbReference type="Gene3D" id="3.30.470.20">
    <property type="entry name" value="ATP-grasp fold, B domain"/>
    <property type="match status" value="2"/>
</dbReference>
<evidence type="ECO:0000256" key="9">
    <source>
        <dbReference type="ARBA" id="ARBA00038345"/>
    </source>
</evidence>
<evidence type="ECO:0000256" key="3">
    <source>
        <dbReference type="ARBA" id="ARBA00004672"/>
    </source>
</evidence>
<dbReference type="RefSeq" id="WP_130607437.1">
    <property type="nucleotide sequence ID" value="NZ_AP019368.1"/>
</dbReference>
<dbReference type="EMBL" id="AP019368">
    <property type="protein sequence ID" value="BBH52718.1"/>
    <property type="molecule type" value="Genomic_DNA"/>
</dbReference>
<dbReference type="SMART" id="SM01210">
    <property type="entry name" value="GARS_C"/>
    <property type="match status" value="1"/>
</dbReference>
<dbReference type="GO" id="GO:0009113">
    <property type="term" value="P:purine nucleobase biosynthetic process"/>
    <property type="evidence" value="ECO:0007669"/>
    <property type="project" value="InterPro"/>
</dbReference>
<dbReference type="SUPFAM" id="SSF51246">
    <property type="entry name" value="Rudiment single hybrid motif"/>
    <property type="match status" value="1"/>
</dbReference>
<dbReference type="PROSITE" id="PS50975">
    <property type="entry name" value="ATP_GRASP"/>
    <property type="match status" value="1"/>
</dbReference>
<keyword evidence="14" id="KW-1185">Reference proteome</keyword>
<dbReference type="InterPro" id="IPR020561">
    <property type="entry name" value="PRibGlycinamid_synth_ATP-grasp"/>
</dbReference>
<keyword evidence="8 11" id="KW-0067">ATP-binding</keyword>
<dbReference type="InterPro" id="IPR020562">
    <property type="entry name" value="PRibGlycinamide_synth_N"/>
</dbReference>
<dbReference type="SUPFAM" id="SSF52440">
    <property type="entry name" value="PreATP-grasp domain"/>
    <property type="match status" value="1"/>
</dbReference>
<dbReference type="GO" id="GO:0005524">
    <property type="term" value="F:ATP binding"/>
    <property type="evidence" value="ECO:0007669"/>
    <property type="project" value="UniProtKB-UniRule"/>
</dbReference>
<dbReference type="Pfam" id="PF01259">
    <property type="entry name" value="SAICAR_synt"/>
    <property type="match status" value="1"/>
</dbReference>
<evidence type="ECO:0000259" key="12">
    <source>
        <dbReference type="PROSITE" id="PS50975"/>
    </source>
</evidence>
<evidence type="ECO:0000256" key="10">
    <source>
        <dbReference type="ARBA" id="ARBA00048475"/>
    </source>
</evidence>
<dbReference type="PROSITE" id="PS01057">
    <property type="entry name" value="SAICAR_SYNTHETASE_1"/>
    <property type="match status" value="1"/>
</dbReference>
<dbReference type="InterPro" id="IPR018236">
    <property type="entry name" value="SAICAR_synthetase_CS"/>
</dbReference>
<dbReference type="PANTHER" id="PTHR43472">
    <property type="entry name" value="PHOSPHORIBOSYLAMINE--GLYCINE LIGASE"/>
    <property type="match status" value="1"/>
</dbReference>
<dbReference type="Gene3D" id="3.40.50.20">
    <property type="match status" value="1"/>
</dbReference>
<dbReference type="GO" id="GO:0004639">
    <property type="term" value="F:phosphoribosylaminoimidazolesuccinocarboxamide synthase activity"/>
    <property type="evidence" value="ECO:0007669"/>
    <property type="project" value="UniProtKB-UniRule"/>
</dbReference>
<dbReference type="HAMAP" id="MF_00137">
    <property type="entry name" value="SAICAR_synth"/>
    <property type="match status" value="1"/>
</dbReference>
<dbReference type="PANTHER" id="PTHR43472:SF1">
    <property type="entry name" value="PHOSPHORIBOSYLAMINE--GLYCINE LIGASE, CHLOROPLASTIC"/>
    <property type="match status" value="1"/>
</dbReference>
<dbReference type="Gene3D" id="3.30.200.20">
    <property type="entry name" value="Phosphorylase Kinase, domain 1"/>
    <property type="match status" value="1"/>
</dbReference>
<evidence type="ECO:0000313" key="14">
    <source>
        <dbReference type="Proteomes" id="UP000291236"/>
    </source>
</evidence>
<evidence type="ECO:0000256" key="8">
    <source>
        <dbReference type="ARBA" id="ARBA00022840"/>
    </source>
</evidence>
<dbReference type="InterPro" id="IPR020560">
    <property type="entry name" value="PRibGlycinamide_synth_C-dom"/>
</dbReference>
<dbReference type="SUPFAM" id="SSF56059">
    <property type="entry name" value="Glutathione synthetase ATP-binding domain-like"/>
    <property type="match status" value="1"/>
</dbReference>
<dbReference type="InterPro" id="IPR020559">
    <property type="entry name" value="PRibGlycinamide_synth_CS"/>
</dbReference>
<keyword evidence="7 11" id="KW-0658">Purine biosynthesis</keyword>
<comment type="cofactor">
    <cofactor evidence="1">
        <name>Mn(2+)</name>
        <dbReference type="ChEBI" id="CHEBI:29035"/>
    </cofactor>
</comment>